<dbReference type="InterPro" id="IPR012675">
    <property type="entry name" value="Beta-grasp_dom_sf"/>
</dbReference>
<dbReference type="InterPro" id="IPR003607">
    <property type="entry name" value="HD/PDEase_dom"/>
</dbReference>
<feature type="domain" description="TGS" evidence="2">
    <location>
        <begin position="409"/>
        <end position="470"/>
    </location>
</feature>
<dbReference type="PANTHER" id="PTHR21262:SF31">
    <property type="entry name" value="GTP PYROPHOSPHOKINASE"/>
    <property type="match status" value="1"/>
</dbReference>
<dbReference type="SMART" id="SM00954">
    <property type="entry name" value="RelA_SpoT"/>
    <property type="match status" value="1"/>
</dbReference>
<dbReference type="EMBL" id="CP015772">
    <property type="protein sequence ID" value="ANH81644.1"/>
    <property type="molecule type" value="Genomic_DNA"/>
</dbReference>
<dbReference type="GO" id="GO:0005886">
    <property type="term" value="C:plasma membrane"/>
    <property type="evidence" value="ECO:0007669"/>
    <property type="project" value="TreeGrafter"/>
</dbReference>
<dbReference type="Pfam" id="PF13328">
    <property type="entry name" value="HD_4"/>
    <property type="match status" value="1"/>
</dbReference>
<name>A0A1A9I518_9BACT</name>
<dbReference type="Gene3D" id="3.30.460.10">
    <property type="entry name" value="Beta Polymerase, domain 2"/>
    <property type="match status" value="1"/>
</dbReference>
<protein>
    <submittedName>
        <fullName evidence="3">RelA/SpoT family protein</fullName>
    </submittedName>
</protein>
<dbReference type="InterPro" id="IPR012676">
    <property type="entry name" value="TGS-like"/>
</dbReference>
<organism evidence="3 4">
    <name type="scientific">Niabella ginsenosidivorans</name>
    <dbReference type="NCBI Taxonomy" id="1176587"/>
    <lineage>
        <taxon>Bacteria</taxon>
        <taxon>Pseudomonadati</taxon>
        <taxon>Bacteroidota</taxon>
        <taxon>Chitinophagia</taxon>
        <taxon>Chitinophagales</taxon>
        <taxon>Chitinophagaceae</taxon>
        <taxon>Niabella</taxon>
    </lineage>
</organism>
<evidence type="ECO:0000259" key="2">
    <source>
        <dbReference type="PROSITE" id="PS51880"/>
    </source>
</evidence>
<dbReference type="CDD" id="cd00077">
    <property type="entry name" value="HDc"/>
    <property type="match status" value="1"/>
</dbReference>
<dbReference type="InterPro" id="IPR045865">
    <property type="entry name" value="ACT-like_dom_sf"/>
</dbReference>
<dbReference type="OrthoDB" id="9805041at2"/>
<dbReference type="Pfam" id="PF13291">
    <property type="entry name" value="ACT_4"/>
    <property type="match status" value="1"/>
</dbReference>
<reference evidence="3 4" key="1">
    <citation type="submission" date="2016-05" db="EMBL/GenBank/DDBJ databases">
        <title>Niabella ginsenosidivorans BS26 whole genome sequencing.</title>
        <authorList>
            <person name="Im W.T."/>
            <person name="Siddiqi M.Z."/>
        </authorList>
    </citation>
    <scope>NUCLEOTIDE SEQUENCE [LARGE SCALE GENOMIC DNA]</scope>
    <source>
        <strain evidence="3 4">BS26</strain>
    </source>
</reference>
<dbReference type="FunFam" id="3.10.20.30:FF:000002">
    <property type="entry name" value="GTP pyrophosphokinase (RelA/SpoT)"/>
    <property type="match status" value="1"/>
</dbReference>
<proteinExistence type="inferred from homology"/>
<dbReference type="Pfam" id="PF02824">
    <property type="entry name" value="TGS"/>
    <property type="match status" value="1"/>
</dbReference>
<dbReference type="CDD" id="cd01668">
    <property type="entry name" value="TGS_RSH"/>
    <property type="match status" value="1"/>
</dbReference>
<evidence type="ECO:0000313" key="3">
    <source>
        <dbReference type="EMBL" id="ANH81644.1"/>
    </source>
</evidence>
<dbReference type="SMART" id="SM00471">
    <property type="entry name" value="HDc"/>
    <property type="match status" value="1"/>
</dbReference>
<dbReference type="AlphaFoldDB" id="A0A1A9I518"/>
<dbReference type="PROSITE" id="PS51880">
    <property type="entry name" value="TGS"/>
    <property type="match status" value="1"/>
</dbReference>
<dbReference type="GO" id="GO:0015969">
    <property type="term" value="P:guanosine tetraphosphate metabolic process"/>
    <property type="evidence" value="ECO:0007669"/>
    <property type="project" value="InterPro"/>
</dbReference>
<dbReference type="Gene3D" id="1.10.3210.10">
    <property type="entry name" value="Hypothetical protein af1432"/>
    <property type="match status" value="1"/>
</dbReference>
<dbReference type="RefSeq" id="WP_067756347.1">
    <property type="nucleotide sequence ID" value="NZ_CP015772.1"/>
</dbReference>
<dbReference type="InterPro" id="IPR033655">
    <property type="entry name" value="TGS_RelA/SpoT"/>
</dbReference>
<dbReference type="InterPro" id="IPR007685">
    <property type="entry name" value="RelA_SpoT"/>
</dbReference>
<dbReference type="Gene3D" id="3.30.70.260">
    <property type="match status" value="1"/>
</dbReference>
<keyword evidence="4" id="KW-1185">Reference proteome</keyword>
<dbReference type="SUPFAM" id="SSF109604">
    <property type="entry name" value="HD-domain/PDEase-like"/>
    <property type="match status" value="1"/>
</dbReference>
<dbReference type="SUPFAM" id="SSF81271">
    <property type="entry name" value="TGS-like"/>
    <property type="match status" value="1"/>
</dbReference>
<dbReference type="SUPFAM" id="SSF55021">
    <property type="entry name" value="ACT-like"/>
    <property type="match status" value="1"/>
</dbReference>
<accession>A0A1A9I518</accession>
<dbReference type="CDD" id="cd04876">
    <property type="entry name" value="ACT_RelA-SpoT"/>
    <property type="match status" value="1"/>
</dbReference>
<evidence type="ECO:0000313" key="4">
    <source>
        <dbReference type="Proteomes" id="UP000077667"/>
    </source>
</evidence>
<dbReference type="InterPro" id="IPR045600">
    <property type="entry name" value="RelA/SpoT_AH_RIS"/>
</dbReference>
<dbReference type="InterPro" id="IPR043519">
    <property type="entry name" value="NT_sf"/>
</dbReference>
<comment type="function">
    <text evidence="1">In eubacteria ppGpp (guanosine 3'-diphosphate 5'-diphosphate) is a mediator of the stringent response that coordinates a variety of cellular activities in response to changes in nutritional abundance.</text>
</comment>
<dbReference type="Pfam" id="PF19296">
    <property type="entry name" value="RelA_AH_RIS"/>
    <property type="match status" value="1"/>
</dbReference>
<gene>
    <name evidence="3" type="ORF">A8C56_12220</name>
</gene>
<dbReference type="InterPro" id="IPR004095">
    <property type="entry name" value="TGS"/>
</dbReference>
<dbReference type="CDD" id="cd05399">
    <property type="entry name" value="NT_Rel-Spo_like"/>
    <property type="match status" value="1"/>
</dbReference>
<dbReference type="KEGG" id="nia:A8C56_12220"/>
<evidence type="ECO:0000256" key="1">
    <source>
        <dbReference type="RuleBase" id="RU003847"/>
    </source>
</evidence>
<dbReference type="InterPro" id="IPR002912">
    <property type="entry name" value="ACT_dom"/>
</dbReference>
<dbReference type="FunFam" id="1.10.3210.10:FF:000001">
    <property type="entry name" value="GTP pyrophosphokinase RelA"/>
    <property type="match status" value="1"/>
</dbReference>
<dbReference type="Gene3D" id="3.10.20.30">
    <property type="match status" value="1"/>
</dbReference>
<dbReference type="SUPFAM" id="SSF81301">
    <property type="entry name" value="Nucleotidyltransferase"/>
    <property type="match status" value="1"/>
</dbReference>
<dbReference type="STRING" id="1176587.A8C56_12220"/>
<dbReference type="PANTHER" id="PTHR21262">
    <property type="entry name" value="GUANOSINE-3',5'-BIS DIPHOSPHATE 3'-PYROPHOSPHOHYDROLASE"/>
    <property type="match status" value="1"/>
</dbReference>
<comment type="similarity">
    <text evidence="1">Belongs to the relA/spoT family.</text>
</comment>
<dbReference type="NCBIfam" id="TIGR00691">
    <property type="entry name" value="spoT_relA"/>
    <property type="match status" value="1"/>
</dbReference>
<dbReference type="Pfam" id="PF04607">
    <property type="entry name" value="RelA_SpoT"/>
    <property type="match status" value="1"/>
</dbReference>
<sequence>MKTVEQKPKYSLNEEQEKKLILREYRSLLRALKDKIKPGDKNIIRHAFEMAAEAHSSMRRKSGEPYILHPIAVAKICVEEIGLGVRSTICALLHDTVEDTDITLQDIEREFGSEIARIVDGLTKISNVIDTSASQQAENFKKILLTLTDDPRVILIKLADRLNNMRTLDSMKREKQLKIASETVYVFAPLAHRMGLYSIKTELEDLAMKYLEPDTYREIARKLAETRRDRTRYINEFIKPIKEKLERNKFDFEIYGRPKNIHSIWNKMKKKGVTFEEVYDLFAIRIILNSPPEREKEDCWKVYSLITDEYTPSIERLRDWVSNPKSNGYEALHTTVMGPRGKWVEVQIRTKRMNEIAEKGLAAHWKYKEGASNENRFDKWFQQIREALGNPDADSVDFLQDFKTSFLTEEIYIYTPKGDIKMLPVGSTALDFAFAIHTAVGAKTIGAKVNHKLVPISYKLRSGDQVEIITSNKQTPSEDWLSFVVTAKAKAKVKEALKEEKKKVADEGRYTVQRKLEGMGASMQQSNIDELVHFYKLNSNLELFYQVAIKNIDLKELKDFKVIGDRIEYPKVVKIVQENKIESQAVPATGGNKQQDTELIIFGESSDKIMYHLANCCKPIPGDDVFGFITTGKGLAIHRTNCPNAPKLLANYGHRIVKTKWAKNKEISFLTGIKIIGMDDVGVVSKITSLISAELKINIAALTIEASEGLFEGNIKVYVHDKEELDELVNRLKDLEGIESVERYDTEDLPATSAAR</sequence>
<dbReference type="Proteomes" id="UP000077667">
    <property type="component" value="Chromosome"/>
</dbReference>
<dbReference type="InterPro" id="IPR004811">
    <property type="entry name" value="RelA/Spo_fam"/>
</dbReference>